<evidence type="ECO:0000313" key="3">
    <source>
        <dbReference type="Proteomes" id="UP000285405"/>
    </source>
</evidence>
<dbReference type="EMBL" id="MCBR01003589">
    <property type="protein sequence ID" value="RKF80506.1"/>
    <property type="molecule type" value="Genomic_DNA"/>
</dbReference>
<name>A0A420J142_9PEZI</name>
<accession>A0A420J142</accession>
<comment type="caution">
    <text evidence="2">The sequence shown here is derived from an EMBL/GenBank/DDBJ whole genome shotgun (WGS) entry which is preliminary data.</text>
</comment>
<dbReference type="AlphaFoldDB" id="A0A420J142"/>
<evidence type="ECO:0008006" key="4">
    <source>
        <dbReference type="Google" id="ProtNLM"/>
    </source>
</evidence>
<keyword evidence="1" id="KW-0732">Signal</keyword>
<evidence type="ECO:0000256" key="1">
    <source>
        <dbReference type="SAM" id="SignalP"/>
    </source>
</evidence>
<protein>
    <recommendedName>
        <fullName evidence="4">Secreted protein</fullName>
    </recommendedName>
</protein>
<reference evidence="2 3" key="1">
    <citation type="journal article" date="2018" name="BMC Genomics">
        <title>Comparative genome analyses reveal sequence features reflecting distinct modes of host-adaptation between dicot and monocot powdery mildew.</title>
        <authorList>
            <person name="Wu Y."/>
            <person name="Ma X."/>
            <person name="Pan Z."/>
            <person name="Kale S.D."/>
            <person name="Song Y."/>
            <person name="King H."/>
            <person name="Zhang Q."/>
            <person name="Presley C."/>
            <person name="Deng X."/>
            <person name="Wei C.I."/>
            <person name="Xiao S."/>
        </authorList>
    </citation>
    <scope>NUCLEOTIDE SEQUENCE [LARGE SCALE GENOMIC DNA]</scope>
    <source>
        <strain evidence="2">UCSC1</strain>
    </source>
</reference>
<feature type="chain" id="PRO_5019439433" description="Secreted protein" evidence="1">
    <location>
        <begin position="30"/>
        <end position="70"/>
    </location>
</feature>
<dbReference type="Proteomes" id="UP000285405">
    <property type="component" value="Unassembled WGS sequence"/>
</dbReference>
<dbReference type="OrthoDB" id="3439512at2759"/>
<evidence type="ECO:0000313" key="2">
    <source>
        <dbReference type="EMBL" id="RKF80506.1"/>
    </source>
</evidence>
<sequence length="70" mass="7954">MFFSADKLLASLLLHTLFLLSTYYSPCSFATFGWCLQQGGGVTHVTHLESRDYSFTRKTCTRISESHTGW</sequence>
<organism evidence="2 3">
    <name type="scientific">Golovinomyces cichoracearum</name>
    <dbReference type="NCBI Taxonomy" id="62708"/>
    <lineage>
        <taxon>Eukaryota</taxon>
        <taxon>Fungi</taxon>
        <taxon>Dikarya</taxon>
        <taxon>Ascomycota</taxon>
        <taxon>Pezizomycotina</taxon>
        <taxon>Leotiomycetes</taxon>
        <taxon>Erysiphales</taxon>
        <taxon>Erysiphaceae</taxon>
        <taxon>Golovinomyces</taxon>
    </lineage>
</organism>
<gene>
    <name evidence="2" type="ORF">GcC1_c14401o15</name>
</gene>
<proteinExistence type="predicted"/>
<feature type="signal peptide" evidence="1">
    <location>
        <begin position="1"/>
        <end position="29"/>
    </location>
</feature>